<accession>A0A150AZH4</accession>
<dbReference type="SUPFAM" id="SSF53474">
    <property type="entry name" value="alpha/beta-Hydrolases"/>
    <property type="match status" value="1"/>
</dbReference>
<dbReference type="InterPro" id="IPR050300">
    <property type="entry name" value="GDXG_lipolytic_enzyme"/>
</dbReference>
<comment type="caution">
    <text evidence="2">The sequence shown here is derived from an EMBL/GenBank/DDBJ whole genome shotgun (WGS) entry which is preliminary data.</text>
</comment>
<dbReference type="EMBL" id="LOMT01000127">
    <property type="protein sequence ID" value="KXX89230.1"/>
    <property type="molecule type" value="Genomic_DNA"/>
</dbReference>
<dbReference type="AlphaFoldDB" id="A0A150AZH4"/>
<dbReference type="Gene3D" id="3.40.50.1820">
    <property type="entry name" value="alpha/beta hydrolase"/>
    <property type="match status" value="1"/>
</dbReference>
<dbReference type="PATRIC" id="fig|1396.432.peg.3129"/>
<dbReference type="PANTHER" id="PTHR48081">
    <property type="entry name" value="AB HYDROLASE SUPERFAMILY PROTEIN C4A8.06C"/>
    <property type="match status" value="1"/>
</dbReference>
<dbReference type="GO" id="GO:0016787">
    <property type="term" value="F:hydrolase activity"/>
    <property type="evidence" value="ECO:0007669"/>
    <property type="project" value="UniProtKB-KW"/>
</dbReference>
<evidence type="ECO:0000313" key="3">
    <source>
        <dbReference type="Proteomes" id="UP000075591"/>
    </source>
</evidence>
<dbReference type="InterPro" id="IPR029058">
    <property type="entry name" value="AB_hydrolase_fold"/>
</dbReference>
<evidence type="ECO:0000256" key="1">
    <source>
        <dbReference type="ARBA" id="ARBA00022801"/>
    </source>
</evidence>
<dbReference type="InterPro" id="IPR013094">
    <property type="entry name" value="AB_hydrolase_3"/>
</dbReference>
<evidence type="ECO:0000313" key="2">
    <source>
        <dbReference type="EMBL" id="KXX89230.1"/>
    </source>
</evidence>
<gene>
    <name evidence="2" type="ORF">AT274_23375</name>
</gene>
<organism evidence="2 3">
    <name type="scientific">Bacillus cereus</name>
    <dbReference type="NCBI Taxonomy" id="1396"/>
    <lineage>
        <taxon>Bacteria</taxon>
        <taxon>Bacillati</taxon>
        <taxon>Bacillota</taxon>
        <taxon>Bacilli</taxon>
        <taxon>Bacillales</taxon>
        <taxon>Bacillaceae</taxon>
        <taxon>Bacillus</taxon>
        <taxon>Bacillus cereus group</taxon>
    </lineage>
</organism>
<reference evidence="2 3" key="1">
    <citation type="submission" date="2015-12" db="EMBL/GenBank/DDBJ databases">
        <title>Bacillus cereus Group isolate.</title>
        <authorList>
            <person name="Kovac J."/>
        </authorList>
    </citation>
    <scope>NUCLEOTIDE SEQUENCE [LARGE SCALE GENOMIC DNA]</scope>
    <source>
        <strain evidence="2 3">FSL W8-0275</strain>
    </source>
</reference>
<protein>
    <submittedName>
        <fullName evidence="2">Alpha/beta hydrolase</fullName>
    </submittedName>
</protein>
<dbReference type="RefSeq" id="WP_046946786.1">
    <property type="nucleotide sequence ID" value="NZ_JAAVIN010000005.1"/>
</dbReference>
<keyword evidence="1 2" id="KW-0378">Hydrolase</keyword>
<proteinExistence type="predicted"/>
<dbReference type="PANTHER" id="PTHR48081:SF8">
    <property type="entry name" value="ALPHA_BETA HYDROLASE FOLD-3 DOMAIN-CONTAINING PROTEIN-RELATED"/>
    <property type="match status" value="1"/>
</dbReference>
<dbReference type="Proteomes" id="UP000075591">
    <property type="component" value="Unassembled WGS sequence"/>
</dbReference>
<sequence length="311" mass="34596">MKIDSKPQYAPGISEFIDKVNSVYPPDSYKKDISIQRALYSELGEAFPVPEVTDVSSRDVIVPHFNVEKKMRIYTPKNIKKDGILVYIRGGGFVLGNLETHDKLVAELCSNTGLVTIAADFRMSPESKFPSALEDCYDIINYISLNKEALNLKGNIVLCGESSGANMIVSLCMLCRDRNGPLISGQALISPLLDFHRWKHGGEDAPLLTGGEMEFYTSCYANQDELTNVFVSPLINGKFHNLPPAYIMGAEVDSLLIDSVEYHNRLQENNIQSELVIEKGLTHAAVRARGVSPDVHDSWIRFCKKAYDLTC</sequence>
<name>A0A150AZH4_BACCE</name>
<dbReference type="Pfam" id="PF07859">
    <property type="entry name" value="Abhydrolase_3"/>
    <property type="match status" value="1"/>
</dbReference>